<protein>
    <submittedName>
        <fullName evidence="6">Uncharacterized protein</fullName>
    </submittedName>
</protein>
<reference evidence="6" key="1">
    <citation type="submission" date="2017-08" db="EMBL/GenBank/DDBJ databases">
        <authorList>
            <person name="Polle J.E."/>
            <person name="Barry K."/>
            <person name="Cushman J."/>
            <person name="Schmutz J."/>
            <person name="Tran D."/>
            <person name="Hathwaick L.T."/>
            <person name="Yim W.C."/>
            <person name="Jenkins J."/>
            <person name="Mckie-Krisberg Z.M."/>
            <person name="Prochnik S."/>
            <person name="Lindquist E."/>
            <person name="Dockter R.B."/>
            <person name="Adam C."/>
            <person name="Molina H."/>
            <person name="Bunkerborg J."/>
            <person name="Jin E."/>
            <person name="Buchheim M."/>
            <person name="Magnuson J."/>
        </authorList>
    </citation>
    <scope>NUCLEOTIDE SEQUENCE</scope>
    <source>
        <strain evidence="6">CCAP 19/18</strain>
    </source>
</reference>
<organism evidence="6 7">
    <name type="scientific">Dunaliella salina</name>
    <name type="common">Green alga</name>
    <name type="synonym">Protococcus salinus</name>
    <dbReference type="NCBI Taxonomy" id="3046"/>
    <lineage>
        <taxon>Eukaryota</taxon>
        <taxon>Viridiplantae</taxon>
        <taxon>Chlorophyta</taxon>
        <taxon>core chlorophytes</taxon>
        <taxon>Chlorophyceae</taxon>
        <taxon>CS clade</taxon>
        <taxon>Chlamydomonadales</taxon>
        <taxon>Dunaliellaceae</taxon>
        <taxon>Dunaliella</taxon>
    </lineage>
</organism>
<dbReference type="Gene3D" id="1.10.287.70">
    <property type="match status" value="1"/>
</dbReference>
<dbReference type="EMBL" id="MU069608">
    <property type="protein sequence ID" value="KAF5837634.1"/>
    <property type="molecule type" value="Genomic_DNA"/>
</dbReference>
<keyword evidence="5" id="KW-0407">Ion channel</keyword>
<evidence type="ECO:0000256" key="1">
    <source>
        <dbReference type="ARBA" id="ARBA00022448"/>
    </source>
</evidence>
<evidence type="ECO:0000313" key="7">
    <source>
        <dbReference type="Proteomes" id="UP000815325"/>
    </source>
</evidence>
<dbReference type="PANTHER" id="PTHR45628">
    <property type="entry name" value="VOLTAGE-DEPENDENT CALCIUM CHANNEL TYPE A SUBUNIT ALPHA-1"/>
    <property type="match status" value="1"/>
</dbReference>
<keyword evidence="4" id="KW-0325">Glycoprotein</keyword>
<keyword evidence="2" id="KW-0851">Voltage-gated channel</keyword>
<evidence type="ECO:0000256" key="5">
    <source>
        <dbReference type="ARBA" id="ARBA00023303"/>
    </source>
</evidence>
<evidence type="ECO:0000256" key="2">
    <source>
        <dbReference type="ARBA" id="ARBA00022882"/>
    </source>
</evidence>
<accession>A0ABQ7GSN9</accession>
<comment type="caution">
    <text evidence="6">The sequence shown here is derived from an EMBL/GenBank/DDBJ whole genome shotgun (WGS) entry which is preliminary data.</text>
</comment>
<dbReference type="Proteomes" id="UP000815325">
    <property type="component" value="Unassembled WGS sequence"/>
</dbReference>
<sequence length="107" mass="12094">MWIIVGMNLLGNIKLHDNVDGINRHANYRHFGSAMLLQLRMLSLEEWNAVMHDAMELEECILVKQDVTVTANGEQRAFEAGQFLDPVDDGAFISQMSWRVYVSGVNG</sequence>
<proteinExistence type="predicted"/>
<gene>
    <name evidence="6" type="ORF">DUNSADRAFT_4067</name>
</gene>
<name>A0ABQ7GSN9_DUNSA</name>
<evidence type="ECO:0000256" key="3">
    <source>
        <dbReference type="ARBA" id="ARBA00023065"/>
    </source>
</evidence>
<keyword evidence="3" id="KW-0406">Ion transport</keyword>
<evidence type="ECO:0000256" key="4">
    <source>
        <dbReference type="ARBA" id="ARBA00023180"/>
    </source>
</evidence>
<evidence type="ECO:0000313" key="6">
    <source>
        <dbReference type="EMBL" id="KAF5837634.1"/>
    </source>
</evidence>
<keyword evidence="7" id="KW-1185">Reference proteome</keyword>
<dbReference type="InterPro" id="IPR050599">
    <property type="entry name" value="VDCC_alpha-1_subunit"/>
</dbReference>
<keyword evidence="1" id="KW-0813">Transport</keyword>
<dbReference type="PANTHER" id="PTHR45628:SF7">
    <property type="entry name" value="VOLTAGE-DEPENDENT CALCIUM CHANNEL TYPE A SUBUNIT ALPHA-1"/>
    <property type="match status" value="1"/>
</dbReference>